<keyword evidence="3 6" id="KW-0812">Transmembrane</keyword>
<evidence type="ECO:0000256" key="4">
    <source>
        <dbReference type="ARBA" id="ARBA00022989"/>
    </source>
</evidence>
<feature type="transmembrane region" description="Helical" evidence="6">
    <location>
        <begin position="390"/>
        <end position="408"/>
    </location>
</feature>
<gene>
    <name evidence="8" type="ORF">EVA_14667</name>
</gene>
<dbReference type="GO" id="GO:0005886">
    <property type="term" value="C:plasma membrane"/>
    <property type="evidence" value="ECO:0007669"/>
    <property type="project" value="UniProtKB-SubCell"/>
</dbReference>
<organism evidence="8">
    <name type="scientific">gut metagenome</name>
    <dbReference type="NCBI Taxonomy" id="749906"/>
    <lineage>
        <taxon>unclassified sequences</taxon>
        <taxon>metagenomes</taxon>
        <taxon>organismal metagenomes</taxon>
    </lineage>
</organism>
<evidence type="ECO:0000256" key="3">
    <source>
        <dbReference type="ARBA" id="ARBA00022692"/>
    </source>
</evidence>
<feature type="transmembrane region" description="Helical" evidence="6">
    <location>
        <begin position="175"/>
        <end position="200"/>
    </location>
</feature>
<dbReference type="PANTHER" id="PTHR30294:SF29">
    <property type="entry name" value="MULTIDRUG ABC TRANSPORTER PERMEASE YBHS-RELATED"/>
    <property type="match status" value="1"/>
</dbReference>
<evidence type="ECO:0000256" key="2">
    <source>
        <dbReference type="ARBA" id="ARBA00022475"/>
    </source>
</evidence>
<keyword evidence="5 6" id="KW-0472">Membrane</keyword>
<dbReference type="SUPFAM" id="SSF53850">
    <property type="entry name" value="Periplasmic binding protein-like II"/>
    <property type="match status" value="1"/>
</dbReference>
<evidence type="ECO:0000256" key="6">
    <source>
        <dbReference type="SAM" id="Phobius"/>
    </source>
</evidence>
<evidence type="ECO:0000256" key="5">
    <source>
        <dbReference type="ARBA" id="ARBA00023136"/>
    </source>
</evidence>
<feature type="domain" description="ABC-2 type transporter transmembrane" evidence="7">
    <location>
        <begin position="19"/>
        <end position="407"/>
    </location>
</feature>
<feature type="transmembrane region" description="Helical" evidence="6">
    <location>
        <begin position="229"/>
        <end position="258"/>
    </location>
</feature>
<keyword evidence="4 6" id="KW-1133">Transmembrane helix</keyword>
<proteinExistence type="predicted"/>
<evidence type="ECO:0000256" key="1">
    <source>
        <dbReference type="ARBA" id="ARBA00004651"/>
    </source>
</evidence>
<name>J9FQK2_9ZZZZ</name>
<dbReference type="PANTHER" id="PTHR30294">
    <property type="entry name" value="MEMBRANE COMPONENT OF ABC TRANSPORTER YHHJ-RELATED"/>
    <property type="match status" value="1"/>
</dbReference>
<dbReference type="GO" id="GO:0140359">
    <property type="term" value="F:ABC-type transporter activity"/>
    <property type="evidence" value="ECO:0007669"/>
    <property type="project" value="InterPro"/>
</dbReference>
<dbReference type="AlphaFoldDB" id="J9FQK2"/>
<feature type="transmembrane region" description="Helical" evidence="6">
    <location>
        <begin position="302"/>
        <end position="323"/>
    </location>
</feature>
<dbReference type="Pfam" id="PF12698">
    <property type="entry name" value="ABC2_membrane_3"/>
    <property type="match status" value="1"/>
</dbReference>
<keyword evidence="2" id="KW-1003">Cell membrane</keyword>
<dbReference type="InterPro" id="IPR013525">
    <property type="entry name" value="ABC2_TM"/>
</dbReference>
<comment type="subcellular location">
    <subcellularLocation>
        <location evidence="1">Cell membrane</location>
        <topology evidence="1">Multi-pass membrane protein</topology>
    </subcellularLocation>
</comment>
<comment type="caution">
    <text evidence="8">The sequence shown here is derived from an EMBL/GenBank/DDBJ whole genome shotgun (WGS) entry which is preliminary data.</text>
</comment>
<evidence type="ECO:0000313" key="8">
    <source>
        <dbReference type="EMBL" id="EJW97226.1"/>
    </source>
</evidence>
<feature type="transmembrane region" description="Helical" evidence="6">
    <location>
        <begin position="21"/>
        <end position="42"/>
    </location>
</feature>
<protein>
    <submittedName>
        <fullName evidence="8">ABC transporter, permease protein</fullName>
    </submittedName>
</protein>
<sequence length="434" mass="49114">MNKTLIIIQREFSTRVKKKSFILLTILMPFIFAALIFVPVWLASIKSDEQKTVMVVDPSQNYLTSFQDTPTYRFVPAAQNEDRFYEEDSNVEAVVVIQSSEDVKPKNVTIYSPSEVPVELLTYIQNILNEKVRNNKLAHYNIPELDRVIEDIQEDVPITTIKRDKTGEETTSNTFAAMIFGMCFTMMIYMFVLSYGAMVMQSVIEEKTNRIVELMVSSVKPFQLMMGKIIGCALVGFTQIFIWAVMLAIILGVCVSIFGMEAQPAPETTMGMMNTMPANMPMNEGQEILQAILNLPFLEMGIMFIIYFIGGYLLYASFYAAVGASVNEQEDSSQFVLPMVFIMVFGLYAAIYGAENPNGPLAFWASIFPLTSPIVMMVRIPFTVPLWQELLSIALLYTTAITSIWVGGKIYRVGILMYGKKPTVKEIIKWLRYK</sequence>
<dbReference type="InterPro" id="IPR051449">
    <property type="entry name" value="ABC-2_transporter_component"/>
</dbReference>
<evidence type="ECO:0000259" key="7">
    <source>
        <dbReference type="Pfam" id="PF12698"/>
    </source>
</evidence>
<dbReference type="EMBL" id="AMCI01004874">
    <property type="protein sequence ID" value="EJW97226.1"/>
    <property type="molecule type" value="Genomic_DNA"/>
</dbReference>
<dbReference type="Gene3D" id="3.40.190.10">
    <property type="entry name" value="Periplasmic binding protein-like II"/>
    <property type="match status" value="1"/>
</dbReference>
<accession>J9FQK2</accession>
<feature type="transmembrane region" description="Helical" evidence="6">
    <location>
        <begin position="335"/>
        <end position="354"/>
    </location>
</feature>
<reference evidence="8" key="1">
    <citation type="journal article" date="2012" name="PLoS ONE">
        <title>Gene sets for utilization of primary and secondary nutrition supplies in the distal gut of endangered iberian lynx.</title>
        <authorList>
            <person name="Alcaide M."/>
            <person name="Messina E."/>
            <person name="Richter M."/>
            <person name="Bargiela R."/>
            <person name="Peplies J."/>
            <person name="Huws S.A."/>
            <person name="Newbold C.J."/>
            <person name="Golyshin P.N."/>
            <person name="Simon M.A."/>
            <person name="Lopez G."/>
            <person name="Yakimov M.M."/>
            <person name="Ferrer M."/>
        </authorList>
    </citation>
    <scope>NUCLEOTIDE SEQUENCE</scope>
</reference>